<dbReference type="PANTHER" id="PTHR46928:SF1">
    <property type="entry name" value="MESENCHYME-SPECIFIC CELL SURFACE GLYCOPROTEIN"/>
    <property type="match status" value="1"/>
</dbReference>
<dbReference type="AlphaFoldDB" id="A0A395JMD3"/>
<evidence type="ECO:0000313" key="4">
    <source>
        <dbReference type="Proteomes" id="UP000253083"/>
    </source>
</evidence>
<dbReference type="InParanoid" id="A0A395JMD3"/>
<keyword evidence="1" id="KW-0732">Signal</keyword>
<dbReference type="NCBIfam" id="NF038117">
    <property type="entry name" value="choice_anch_I"/>
    <property type="match status" value="1"/>
</dbReference>
<sequence length="519" mass="56003">MKHSLIAFFLLNSLAWSINSANAESSTIKLSPMSQIKLGSFDQGAAEIAAFDAISKRAFVVNGQTKSVDILSLADPTKPTLLTSISVKKFGSPNSVAVNNGLVAVAVASKPKQADGSVVLFDTQGQYLHTFSTGALPDMVTFTPDGKRLLVANEGEPNDDYSVDPEGSITIITLAERTQSFDMATVRTAGFTHFNKQKLDPRIRVFGKNASVAQDLEPEYITVSADSQTAWISLQENNALAVLDINQATITALLPLGTQSHSTLGNGIDASDEDGGINIQNWPVLGMYQPDTIASYEVDGHTYIVTANEGDARDYDGYSEETRVAKMTLSKILLDDDPKLAHKRRLGRLKVSTVNADTDGDNRVDTLYAFGTRSFSIWTADGEQVYDSGSEFADVSARLYPKLFNNGDDRSDNKGSEPEALTIGRVNNVSYAFIGLERSGGVMVYDISKPREARFVDYLNTRNADLPDEHPDAGDIAPESIVFVSAEDSPTGKPFLITANEVSGTVALYAIESVDRVAP</sequence>
<feature type="domain" description="Choice-of-anchor I" evidence="2">
    <location>
        <begin position="43"/>
        <end position="511"/>
    </location>
</feature>
<dbReference type="Proteomes" id="UP000253083">
    <property type="component" value="Unassembled WGS sequence"/>
</dbReference>
<dbReference type="InterPro" id="IPR015943">
    <property type="entry name" value="WD40/YVTN_repeat-like_dom_sf"/>
</dbReference>
<dbReference type="OrthoDB" id="9803927at2"/>
<feature type="signal peptide" evidence="1">
    <location>
        <begin position="1"/>
        <end position="23"/>
    </location>
</feature>
<accession>A0A395JMD3</accession>
<comment type="caution">
    <text evidence="3">The sequence shown here is derived from an EMBL/GenBank/DDBJ whole genome shotgun (WGS) entry which is preliminary data.</text>
</comment>
<dbReference type="Pfam" id="PF22494">
    <property type="entry name" value="choice_anch_I"/>
    <property type="match status" value="1"/>
</dbReference>
<organism evidence="3 4">
    <name type="scientific">Arenicella xantha</name>
    <dbReference type="NCBI Taxonomy" id="644221"/>
    <lineage>
        <taxon>Bacteria</taxon>
        <taxon>Pseudomonadati</taxon>
        <taxon>Pseudomonadota</taxon>
        <taxon>Gammaproteobacteria</taxon>
        <taxon>Arenicellales</taxon>
        <taxon>Arenicellaceae</taxon>
        <taxon>Arenicella</taxon>
    </lineage>
</organism>
<reference evidence="3 4" key="1">
    <citation type="submission" date="2018-06" db="EMBL/GenBank/DDBJ databases">
        <title>Genomic Encyclopedia of Type Strains, Phase IV (KMG-IV): sequencing the most valuable type-strain genomes for metagenomic binning, comparative biology and taxonomic classification.</title>
        <authorList>
            <person name="Goeker M."/>
        </authorList>
    </citation>
    <scope>NUCLEOTIDE SEQUENCE [LARGE SCALE GENOMIC DNA]</scope>
    <source>
        <strain evidence="3 4">DSM 24032</strain>
    </source>
</reference>
<dbReference type="Gene3D" id="2.130.10.10">
    <property type="entry name" value="YVTN repeat-like/Quinoprotein amine dehydrogenase"/>
    <property type="match status" value="1"/>
</dbReference>
<dbReference type="RefSeq" id="WP_113952420.1">
    <property type="nucleotide sequence ID" value="NZ_QNRT01000001.1"/>
</dbReference>
<evidence type="ECO:0000256" key="1">
    <source>
        <dbReference type="SAM" id="SignalP"/>
    </source>
</evidence>
<dbReference type="InterPro" id="IPR011048">
    <property type="entry name" value="Haem_d1_sf"/>
</dbReference>
<evidence type="ECO:0000259" key="2">
    <source>
        <dbReference type="Pfam" id="PF22494"/>
    </source>
</evidence>
<dbReference type="PANTHER" id="PTHR46928">
    <property type="entry name" value="MESENCHYME-SPECIFIC CELL SURFACE GLYCOPROTEIN"/>
    <property type="match status" value="1"/>
</dbReference>
<dbReference type="SUPFAM" id="SSF51004">
    <property type="entry name" value="C-terminal (heme d1) domain of cytochrome cd1-nitrite reductase"/>
    <property type="match status" value="1"/>
</dbReference>
<dbReference type="InterPro" id="IPR052956">
    <property type="entry name" value="Mesenchyme-surface_protein"/>
</dbReference>
<name>A0A395JMD3_9GAMM</name>
<evidence type="ECO:0000313" key="3">
    <source>
        <dbReference type="EMBL" id="RBP52801.1"/>
    </source>
</evidence>
<protein>
    <recommendedName>
        <fullName evidence="2">Choice-of-anchor I domain-containing protein</fullName>
    </recommendedName>
</protein>
<gene>
    <name evidence="3" type="ORF">DFR28_101185</name>
</gene>
<dbReference type="EMBL" id="QNRT01000001">
    <property type="protein sequence ID" value="RBP52801.1"/>
    <property type="molecule type" value="Genomic_DNA"/>
</dbReference>
<proteinExistence type="predicted"/>
<dbReference type="InterPro" id="IPR055188">
    <property type="entry name" value="Choice_anch_I"/>
</dbReference>
<feature type="chain" id="PRO_5017423302" description="Choice-of-anchor I domain-containing protein" evidence="1">
    <location>
        <begin position="24"/>
        <end position="519"/>
    </location>
</feature>
<keyword evidence="4" id="KW-1185">Reference proteome</keyword>